<evidence type="ECO:0008006" key="11">
    <source>
        <dbReference type="Google" id="ProtNLM"/>
    </source>
</evidence>
<dbReference type="PANTHER" id="PTHR15633">
    <property type="entry name" value="NUCLEOLAR PROTEIN 11"/>
    <property type="match status" value="1"/>
</dbReference>
<name>A0AAW0Y6G4_CHEQU</name>
<evidence type="ECO:0000256" key="2">
    <source>
        <dbReference type="ARBA" id="ARBA00022552"/>
    </source>
</evidence>
<protein>
    <recommendedName>
        <fullName evidence="11">Nucleolar protein 11</fullName>
    </recommendedName>
</protein>
<dbReference type="GO" id="GO:0003723">
    <property type="term" value="F:RNA binding"/>
    <property type="evidence" value="ECO:0007669"/>
    <property type="project" value="TreeGrafter"/>
</dbReference>
<dbReference type="AlphaFoldDB" id="A0AAW0Y6G4"/>
<organism evidence="9 10">
    <name type="scientific">Cherax quadricarinatus</name>
    <name type="common">Australian red claw crayfish</name>
    <dbReference type="NCBI Taxonomy" id="27406"/>
    <lineage>
        <taxon>Eukaryota</taxon>
        <taxon>Metazoa</taxon>
        <taxon>Ecdysozoa</taxon>
        <taxon>Arthropoda</taxon>
        <taxon>Crustacea</taxon>
        <taxon>Multicrustacea</taxon>
        <taxon>Malacostraca</taxon>
        <taxon>Eumalacostraca</taxon>
        <taxon>Eucarida</taxon>
        <taxon>Decapoda</taxon>
        <taxon>Pleocyemata</taxon>
        <taxon>Astacidea</taxon>
        <taxon>Parastacoidea</taxon>
        <taxon>Parastacidae</taxon>
        <taxon>Cherax</taxon>
    </lineage>
</organism>
<keyword evidence="5" id="KW-0804">Transcription</keyword>
<evidence type="ECO:0000256" key="3">
    <source>
        <dbReference type="ARBA" id="ARBA00023015"/>
    </source>
</evidence>
<comment type="caution">
    <text evidence="9">The sequence shown here is derived from an EMBL/GenBank/DDBJ whole genome shotgun (WGS) entry which is preliminary data.</text>
</comment>
<dbReference type="GO" id="GO:0005730">
    <property type="term" value="C:nucleolus"/>
    <property type="evidence" value="ECO:0007669"/>
    <property type="project" value="UniProtKB-SubCell"/>
</dbReference>
<keyword evidence="3" id="KW-0805">Transcription regulation</keyword>
<dbReference type="Proteomes" id="UP001445076">
    <property type="component" value="Unassembled WGS sequence"/>
</dbReference>
<evidence type="ECO:0000256" key="1">
    <source>
        <dbReference type="ARBA" id="ARBA00004604"/>
    </source>
</evidence>
<evidence type="ECO:0000259" key="8">
    <source>
        <dbReference type="Pfam" id="PF20998"/>
    </source>
</evidence>
<dbReference type="InterPro" id="IPR012584">
    <property type="entry name" value="NOL11_N"/>
</dbReference>
<feature type="domain" description="Nucleolar protein 11 C-terminal" evidence="8">
    <location>
        <begin position="369"/>
        <end position="602"/>
    </location>
</feature>
<keyword evidence="4" id="KW-0010">Activator</keyword>
<feature type="domain" description="Nucleolar protein 11 N-terminal" evidence="7">
    <location>
        <begin position="10"/>
        <end position="314"/>
    </location>
</feature>
<dbReference type="Pfam" id="PF08168">
    <property type="entry name" value="NOL11_N"/>
    <property type="match status" value="1"/>
</dbReference>
<gene>
    <name evidence="9" type="ORF">OTU49_016497</name>
</gene>
<proteinExistence type="predicted"/>
<feature type="non-terminal residue" evidence="9">
    <location>
        <position position="1"/>
    </location>
</feature>
<sequence>SLSRTCVLCSDCHPRNILGVTTYIKEHVLITCKSVVKDYNVLDRRQERSWTTKSWNPFTSAAVYDPTTENIVAVFNNTILSRWKHDEDDVDKVKRLIFETPIHKLMVSGDSVYVVFTTGQVEDLATAIKSRKKLKPGLLSDGESISYIQIIEATKLVVVVVKKEGSPLRLLRLPLAELVSSTTSSFTLALNNAQLTGICALSSSELITLWSSGELYSFDLQKDYLEKLPGRQHGVEKSIVTSKSSKILELSPNHISIIGLDKGDEGGLLVLWDIKFAMVTSSRKLKMYHNPPLAWVSTEGVIVLDGGSLALIPYIVQESNLATIFGTKVSETQGISSEDCHSWLKKAVGSCPEPVPAEATQTIFSNKSRALGNLIQSLNRGALSESLLVTDVMTHLIQKKDILLLDEAVTSFSNVPETCLIDVLSLYLQCKDTEFEGLCQCPILQMEFEPYEEDAEKILCPFNSSKAHFINGVLQKPFTDTQLLIDLPRLSFSHALSLIQYLHYLITTGEAEEIPDNQVRVPSLCQASLWLSMLLDANYHQLVMTSEVSIHRHLLSCFTHITNLRKFLEGLEDIEPLINRILEAKSFSKRTHSSALYSLERLIIS</sequence>
<dbReference type="GO" id="GO:0030490">
    <property type="term" value="P:maturation of SSU-rRNA"/>
    <property type="evidence" value="ECO:0007669"/>
    <property type="project" value="InterPro"/>
</dbReference>
<reference evidence="9 10" key="1">
    <citation type="journal article" date="2024" name="BMC Genomics">
        <title>Genome assembly of redclaw crayfish (Cherax quadricarinatus) provides insights into its immune adaptation and hypoxia tolerance.</title>
        <authorList>
            <person name="Liu Z."/>
            <person name="Zheng J."/>
            <person name="Li H."/>
            <person name="Fang K."/>
            <person name="Wang S."/>
            <person name="He J."/>
            <person name="Zhou D."/>
            <person name="Weng S."/>
            <person name="Chi M."/>
            <person name="Gu Z."/>
            <person name="He J."/>
            <person name="Li F."/>
            <person name="Wang M."/>
        </authorList>
    </citation>
    <scope>NUCLEOTIDE SEQUENCE [LARGE SCALE GENOMIC DNA]</scope>
    <source>
        <strain evidence="9">ZL_2023a</strain>
    </source>
</reference>
<evidence type="ECO:0000313" key="10">
    <source>
        <dbReference type="Proteomes" id="UP001445076"/>
    </source>
</evidence>
<dbReference type="EMBL" id="JARKIK010000014">
    <property type="protein sequence ID" value="KAK8747618.1"/>
    <property type="molecule type" value="Genomic_DNA"/>
</dbReference>
<evidence type="ECO:0000259" key="7">
    <source>
        <dbReference type="Pfam" id="PF08168"/>
    </source>
</evidence>
<keyword evidence="6" id="KW-0539">Nucleus</keyword>
<keyword evidence="10" id="KW-1185">Reference proteome</keyword>
<keyword evidence="2" id="KW-0698">rRNA processing</keyword>
<comment type="subcellular location">
    <subcellularLocation>
        <location evidence="1">Nucleus</location>
        <location evidence="1">Nucleolus</location>
    </subcellularLocation>
</comment>
<evidence type="ECO:0000256" key="5">
    <source>
        <dbReference type="ARBA" id="ARBA00023163"/>
    </source>
</evidence>
<dbReference type="PANTHER" id="PTHR15633:SF2">
    <property type="entry name" value="NUCLEOLAR PROTEIN 11"/>
    <property type="match status" value="1"/>
</dbReference>
<dbReference type="InterPro" id="IPR042859">
    <property type="entry name" value="NOL11"/>
</dbReference>
<dbReference type="Pfam" id="PF20998">
    <property type="entry name" value="Nol11_C"/>
    <property type="match status" value="1"/>
</dbReference>
<evidence type="ECO:0000256" key="6">
    <source>
        <dbReference type="ARBA" id="ARBA00023242"/>
    </source>
</evidence>
<evidence type="ECO:0000256" key="4">
    <source>
        <dbReference type="ARBA" id="ARBA00023159"/>
    </source>
</evidence>
<dbReference type="InterPro" id="IPR048897">
    <property type="entry name" value="Nol11_C"/>
</dbReference>
<evidence type="ECO:0000313" key="9">
    <source>
        <dbReference type="EMBL" id="KAK8747618.1"/>
    </source>
</evidence>
<accession>A0AAW0Y6G4</accession>